<keyword evidence="2" id="KW-0863">Zinc-finger</keyword>
<gene>
    <name evidence="6" type="primary">dksA_33</name>
    <name evidence="6" type="ORF">SDC9_208897</name>
</gene>
<sequence>MAALRRIETGTYGICELTGDEIESDRLAATPWARYSLAGQAELERNGGNNHARIGERQSVMVAEAPTVEDGEEAESSVTA</sequence>
<dbReference type="PROSITE" id="PS51128">
    <property type="entry name" value="ZF_DKSA_2"/>
    <property type="match status" value="1"/>
</dbReference>
<organism evidence="6">
    <name type="scientific">bioreactor metagenome</name>
    <dbReference type="NCBI Taxonomy" id="1076179"/>
    <lineage>
        <taxon>unclassified sequences</taxon>
        <taxon>metagenomes</taxon>
        <taxon>ecological metagenomes</taxon>
    </lineage>
</organism>
<accession>A0A645JNI8</accession>
<evidence type="ECO:0000313" key="6">
    <source>
        <dbReference type="EMBL" id="MPN61163.1"/>
    </source>
</evidence>
<dbReference type="InterPro" id="IPR000962">
    <property type="entry name" value="Znf_DskA_TraR"/>
</dbReference>
<proteinExistence type="predicted"/>
<dbReference type="PANTHER" id="PTHR33823">
    <property type="entry name" value="RNA POLYMERASE-BINDING TRANSCRIPTION FACTOR DKSA-RELATED"/>
    <property type="match status" value="1"/>
</dbReference>
<comment type="caution">
    <text evidence="6">The sequence shown here is derived from an EMBL/GenBank/DDBJ whole genome shotgun (WGS) entry which is preliminary data.</text>
</comment>
<dbReference type="EMBL" id="VSSQ01137377">
    <property type="protein sequence ID" value="MPN61163.1"/>
    <property type="molecule type" value="Genomic_DNA"/>
</dbReference>
<keyword evidence="1" id="KW-0479">Metal-binding</keyword>
<name>A0A645JNI8_9ZZZZ</name>
<dbReference type="PANTHER" id="PTHR33823:SF4">
    <property type="entry name" value="GENERAL STRESS PROTEIN 16O"/>
    <property type="match status" value="1"/>
</dbReference>
<reference evidence="6" key="1">
    <citation type="submission" date="2019-08" db="EMBL/GenBank/DDBJ databases">
        <authorList>
            <person name="Kucharzyk K."/>
            <person name="Murdoch R.W."/>
            <person name="Higgins S."/>
            <person name="Loffler F."/>
        </authorList>
    </citation>
    <scope>NUCLEOTIDE SEQUENCE</scope>
</reference>
<dbReference type="Gene3D" id="1.20.120.910">
    <property type="entry name" value="DksA, coiled-coil domain"/>
    <property type="match status" value="1"/>
</dbReference>
<feature type="compositionally biased region" description="Acidic residues" evidence="4">
    <location>
        <begin position="67"/>
        <end position="80"/>
    </location>
</feature>
<dbReference type="AlphaFoldDB" id="A0A645JNI8"/>
<dbReference type="SUPFAM" id="SSF57716">
    <property type="entry name" value="Glucocorticoid receptor-like (DNA-binding domain)"/>
    <property type="match status" value="1"/>
</dbReference>
<evidence type="ECO:0000256" key="2">
    <source>
        <dbReference type="ARBA" id="ARBA00022771"/>
    </source>
</evidence>
<keyword evidence="3" id="KW-0862">Zinc</keyword>
<evidence type="ECO:0000256" key="4">
    <source>
        <dbReference type="SAM" id="MobiDB-lite"/>
    </source>
</evidence>
<feature type="region of interest" description="Disordered" evidence="4">
    <location>
        <begin position="45"/>
        <end position="80"/>
    </location>
</feature>
<evidence type="ECO:0000256" key="3">
    <source>
        <dbReference type="ARBA" id="ARBA00022833"/>
    </source>
</evidence>
<dbReference type="Pfam" id="PF01258">
    <property type="entry name" value="zf-dskA_traR"/>
    <property type="match status" value="1"/>
</dbReference>
<evidence type="ECO:0000256" key="1">
    <source>
        <dbReference type="ARBA" id="ARBA00022723"/>
    </source>
</evidence>
<protein>
    <submittedName>
        <fullName evidence="6">RNA polymerase-binding transcription factor DksA</fullName>
    </submittedName>
</protein>
<evidence type="ECO:0000259" key="5">
    <source>
        <dbReference type="Pfam" id="PF01258"/>
    </source>
</evidence>
<dbReference type="GO" id="GO:0008270">
    <property type="term" value="F:zinc ion binding"/>
    <property type="evidence" value="ECO:0007669"/>
    <property type="project" value="UniProtKB-KW"/>
</dbReference>
<feature type="domain" description="Zinc finger DksA/TraR C4-type" evidence="5">
    <location>
        <begin position="10"/>
        <end position="45"/>
    </location>
</feature>